<dbReference type="GO" id="GO:0005525">
    <property type="term" value="F:GTP binding"/>
    <property type="evidence" value="ECO:0007669"/>
    <property type="project" value="InterPro"/>
</dbReference>
<dbReference type="Gene3D" id="3.40.50.300">
    <property type="entry name" value="P-loop containing nucleotide triphosphate hydrolases"/>
    <property type="match status" value="1"/>
</dbReference>
<keyword evidence="7" id="KW-1185">Reference proteome</keyword>
<dbReference type="PANTHER" id="PTHR23113">
    <property type="entry name" value="GUANINE NUCLEOTIDE EXCHANGE FACTOR"/>
    <property type="match status" value="1"/>
</dbReference>
<feature type="compositionally biased region" description="Low complexity" evidence="3">
    <location>
        <begin position="683"/>
        <end position="693"/>
    </location>
</feature>
<dbReference type="EMBL" id="MCGE01000002">
    <property type="protein sequence ID" value="ORZ23955.1"/>
    <property type="molecule type" value="Genomic_DNA"/>
</dbReference>
<dbReference type="PANTHER" id="PTHR23113:SF348">
    <property type="entry name" value="GUANYL-NUCLEOTIDE EXCHANGE FACTOR RASGEF, PUTATIVE (AFU_ORTHOLOGUE AFUA_1G04700)-RELATED"/>
    <property type="match status" value="1"/>
</dbReference>
<gene>
    <name evidence="6" type="ORF">BCR42DRAFT_401914</name>
</gene>
<dbReference type="AlphaFoldDB" id="A0A1X2IXB3"/>
<feature type="region of interest" description="Disordered" evidence="3">
    <location>
        <begin position="835"/>
        <end position="855"/>
    </location>
</feature>
<dbReference type="PROSITE" id="PS50212">
    <property type="entry name" value="RASGEF_NTER"/>
    <property type="match status" value="1"/>
</dbReference>
<feature type="region of interest" description="Disordered" evidence="3">
    <location>
        <begin position="605"/>
        <end position="630"/>
    </location>
</feature>
<sequence>MWASQHFVTVLANTIQPTDHSTSTFAPVFDKPLPATPFTESDPDITCFHTMNAKELPSHPQLTFPLDQEPIVIAVIGQRFIGKSCMIQYGFPQGFSYQLRNISTGIRQHSYMVQIHREPIPRRVIFLEMDHMLKDDDLAMSIHAALICYDVTQRLSMNGVPDLLSLYHSQQLPTYLLGLNSDSASIRQVDYTFGEQLAQRFGVPFYEMKTNDIFTAHHMFMNLLRQCINMNNNRTNSSSPVICQPTTTTPPATTPVVNDDDDTNIKMASSTTMIDVVNQQHPVENNNNHHDDNQVRHLHHHQRMPPMTSKSEHNAALPADLASGDPAVDDNAIWPYLGFVYAPTTTTIATNTTAVAAAAADADVSTTTHDLPMATPPFDSPHDKPLSSSSTDNFPRYRRGSKDSGDSLGTGLSVDAIIDRLTTPGMGRSDELMTPIFIIFFRKFMSPYELVQVLIRRFENDLCMPSIPTPLQQKVTSVLISWMTDYWSDFYHRQTRNQLHLFLGRLSALLLSTTLSTSSLQSLLEKLYPLSLQPVPNFDPDDTWGRKDIDTLAIDHSKKKDSGYISSYLGASYSSLMPESLASDVQPLGDYIWSRQSSATGLAAFPATHHSSPLPPQQRPANHSSSSMTTSAKLYTSSSLLDPPVATPDYFSGSISTPIIPPATPTSRIHVSPSISSPPSPPNTSSGSTTPASVTNSGCKNKTLMQTTDKTDRTTTATSSPSSSSSNASLTRPEFAGGLIQFVSPMPQASFPANSIGTSATTVLQPMTGPKCRSRSPNTFAMKISPSPPLNHRPYYPTGFAAPQSPFSTMTAPLDADIYGSNISAGYMHQPVTNQQQQHQQPATMAPLSTQPSIDPHSVKSNTKFFLSISNQEMAEQLTWIDAELFRKIKSREFVRMIWANNDTAATTTLPRQSKRPNSMASFSSEEQDDLHSIDQSAVRTKSGLLASISHWNFLSALVTSMIVTQAKLGKRVALLEKFMTIAVALRDLNNYNSLMAILAGVNNAAILRMKHTQEAIKKKKIYKRFQSLEKLMSSDRSYASYRIALKAHTTCPSIPYLGILSQDLIALDEANKNMKSDGTIHWDKFRLMGDSIMTIIKFQQQRPSDNIMPDKAVLNWIANCRILSEEEQYTQSMKNEPRLKAKSTTRLRDLWFRI</sequence>
<evidence type="ECO:0000256" key="3">
    <source>
        <dbReference type="SAM" id="MobiDB-lite"/>
    </source>
</evidence>
<dbReference type="Pfam" id="PF00071">
    <property type="entry name" value="Ras"/>
    <property type="match status" value="1"/>
</dbReference>
<dbReference type="Gene3D" id="1.20.870.10">
    <property type="entry name" value="Son of sevenless (SoS) protein Chain: S domain 1"/>
    <property type="match status" value="1"/>
</dbReference>
<dbReference type="InterPro" id="IPR027417">
    <property type="entry name" value="P-loop_NTPase"/>
</dbReference>
<dbReference type="SUPFAM" id="SSF52540">
    <property type="entry name" value="P-loop containing nucleoside triphosphate hydrolases"/>
    <property type="match status" value="1"/>
</dbReference>
<accession>A0A1X2IXB3</accession>
<feature type="compositionally biased region" description="Polar residues" evidence="3">
    <location>
        <begin position="619"/>
        <end position="630"/>
    </location>
</feature>
<evidence type="ECO:0000259" key="4">
    <source>
        <dbReference type="PROSITE" id="PS50009"/>
    </source>
</evidence>
<dbReference type="InterPro" id="IPR008937">
    <property type="entry name" value="Ras-like_GEF"/>
</dbReference>
<dbReference type="Gene3D" id="1.10.840.10">
    <property type="entry name" value="Ras guanine-nucleotide exchange factors catalytic domain"/>
    <property type="match status" value="1"/>
</dbReference>
<dbReference type="OrthoDB" id="546434at2759"/>
<dbReference type="CDD" id="cd00155">
    <property type="entry name" value="RasGEF"/>
    <property type="match status" value="1"/>
</dbReference>
<organism evidence="6 7">
    <name type="scientific">Absidia repens</name>
    <dbReference type="NCBI Taxonomy" id="90262"/>
    <lineage>
        <taxon>Eukaryota</taxon>
        <taxon>Fungi</taxon>
        <taxon>Fungi incertae sedis</taxon>
        <taxon>Mucoromycota</taxon>
        <taxon>Mucoromycotina</taxon>
        <taxon>Mucoromycetes</taxon>
        <taxon>Mucorales</taxon>
        <taxon>Cunninghamellaceae</taxon>
        <taxon>Absidia</taxon>
    </lineage>
</organism>
<dbReference type="InterPro" id="IPR000651">
    <property type="entry name" value="Ras-like_Gua-exchang_fac_N"/>
</dbReference>
<feature type="region of interest" description="Disordered" evidence="3">
    <location>
        <begin position="661"/>
        <end position="731"/>
    </location>
</feature>
<dbReference type="Pfam" id="PF00618">
    <property type="entry name" value="RasGEF_N"/>
    <property type="match status" value="1"/>
</dbReference>
<dbReference type="CDD" id="cd06224">
    <property type="entry name" value="REM"/>
    <property type="match status" value="1"/>
</dbReference>
<dbReference type="SUPFAM" id="SSF48366">
    <property type="entry name" value="Ras GEF"/>
    <property type="match status" value="1"/>
</dbReference>
<dbReference type="InterPro" id="IPR001895">
    <property type="entry name" value="RASGEF_cat_dom"/>
</dbReference>
<dbReference type="InterPro" id="IPR023578">
    <property type="entry name" value="Ras_GEF_dom_sf"/>
</dbReference>
<dbReference type="STRING" id="90262.A0A1X2IXB3"/>
<dbReference type="InterPro" id="IPR001806">
    <property type="entry name" value="Small_GTPase"/>
</dbReference>
<comment type="caution">
    <text evidence="6">The sequence shown here is derived from an EMBL/GenBank/DDBJ whole genome shotgun (WGS) entry which is preliminary data.</text>
</comment>
<dbReference type="GO" id="GO:0003924">
    <property type="term" value="F:GTPase activity"/>
    <property type="evidence" value="ECO:0007669"/>
    <property type="project" value="InterPro"/>
</dbReference>
<dbReference type="Pfam" id="PF00617">
    <property type="entry name" value="RasGEF"/>
    <property type="match status" value="1"/>
</dbReference>
<feature type="domain" description="Ras-GEF" evidence="4">
    <location>
        <begin position="870"/>
        <end position="1139"/>
    </location>
</feature>
<dbReference type="Proteomes" id="UP000193560">
    <property type="component" value="Unassembled WGS sequence"/>
</dbReference>
<dbReference type="GO" id="GO:0007265">
    <property type="term" value="P:Ras protein signal transduction"/>
    <property type="evidence" value="ECO:0007669"/>
    <property type="project" value="TreeGrafter"/>
</dbReference>
<name>A0A1X2IXB3_9FUNG</name>
<evidence type="ECO:0000256" key="1">
    <source>
        <dbReference type="ARBA" id="ARBA00022658"/>
    </source>
</evidence>
<keyword evidence="1 2" id="KW-0344">Guanine-nucleotide releasing factor</keyword>
<feature type="domain" description="N-terminal Ras-GEF" evidence="5">
    <location>
        <begin position="405"/>
        <end position="528"/>
    </location>
</feature>
<dbReference type="PROSITE" id="PS50009">
    <property type="entry name" value="RASGEF_CAT"/>
    <property type="match status" value="1"/>
</dbReference>
<dbReference type="GO" id="GO:0005085">
    <property type="term" value="F:guanyl-nucleotide exchange factor activity"/>
    <property type="evidence" value="ECO:0007669"/>
    <property type="project" value="UniProtKB-KW"/>
</dbReference>
<dbReference type="GO" id="GO:0005886">
    <property type="term" value="C:plasma membrane"/>
    <property type="evidence" value="ECO:0007669"/>
    <property type="project" value="TreeGrafter"/>
</dbReference>
<evidence type="ECO:0000256" key="2">
    <source>
        <dbReference type="PROSITE-ProRule" id="PRU00168"/>
    </source>
</evidence>
<evidence type="ECO:0000313" key="6">
    <source>
        <dbReference type="EMBL" id="ORZ23955.1"/>
    </source>
</evidence>
<feature type="compositionally biased region" description="Polar residues" evidence="3">
    <location>
        <begin position="694"/>
        <end position="706"/>
    </location>
</feature>
<feature type="compositionally biased region" description="Low complexity" evidence="3">
    <location>
        <begin position="714"/>
        <end position="731"/>
    </location>
</feature>
<feature type="region of interest" description="Disordered" evidence="3">
    <location>
        <begin position="368"/>
        <end position="406"/>
    </location>
</feature>
<evidence type="ECO:0000313" key="7">
    <source>
        <dbReference type="Proteomes" id="UP000193560"/>
    </source>
</evidence>
<dbReference type="InterPro" id="IPR036964">
    <property type="entry name" value="RASGEF_cat_dom_sf"/>
</dbReference>
<dbReference type="SMART" id="SM00147">
    <property type="entry name" value="RasGEF"/>
    <property type="match status" value="1"/>
</dbReference>
<reference evidence="6 7" key="1">
    <citation type="submission" date="2016-07" db="EMBL/GenBank/DDBJ databases">
        <title>Pervasive Adenine N6-methylation of Active Genes in Fungi.</title>
        <authorList>
            <consortium name="DOE Joint Genome Institute"/>
            <person name="Mondo S.J."/>
            <person name="Dannebaum R.O."/>
            <person name="Kuo R.C."/>
            <person name="Labutti K."/>
            <person name="Haridas S."/>
            <person name="Kuo A."/>
            <person name="Salamov A."/>
            <person name="Ahrendt S.R."/>
            <person name="Lipzen A."/>
            <person name="Sullivan W."/>
            <person name="Andreopoulos W.B."/>
            <person name="Clum A."/>
            <person name="Lindquist E."/>
            <person name="Daum C."/>
            <person name="Ramamoorthy G.K."/>
            <person name="Gryganskyi A."/>
            <person name="Culley D."/>
            <person name="Magnuson J.K."/>
            <person name="James T.Y."/>
            <person name="O'Malley M.A."/>
            <person name="Stajich J.E."/>
            <person name="Spatafora J.W."/>
            <person name="Visel A."/>
            <person name="Grigoriev I.V."/>
        </authorList>
    </citation>
    <scope>NUCLEOTIDE SEQUENCE [LARGE SCALE GENOMIC DNA]</scope>
    <source>
        <strain evidence="6 7">NRRL 1336</strain>
    </source>
</reference>
<dbReference type="SMART" id="SM00229">
    <property type="entry name" value="RasGEFN"/>
    <property type="match status" value="1"/>
</dbReference>
<protein>
    <submittedName>
        <fullName evidence="6">Ras guanine nucleotide exchange factor domain-containing protein</fullName>
    </submittedName>
</protein>
<feature type="region of interest" description="Disordered" evidence="3">
    <location>
        <begin position="908"/>
        <end position="929"/>
    </location>
</feature>
<feature type="compositionally biased region" description="Polar residues" evidence="3">
    <location>
        <begin position="908"/>
        <end position="925"/>
    </location>
</feature>
<evidence type="ECO:0000259" key="5">
    <source>
        <dbReference type="PROSITE" id="PS50212"/>
    </source>
</evidence>
<proteinExistence type="predicted"/>